<dbReference type="Gene3D" id="3.20.20.70">
    <property type="entry name" value="Aldolase class I"/>
    <property type="match status" value="1"/>
</dbReference>
<dbReference type="HAMAP" id="MF_01235">
    <property type="entry name" value="ManNAc6P_epimer"/>
    <property type="match status" value="1"/>
</dbReference>
<dbReference type="GO" id="GO:0006053">
    <property type="term" value="P:N-acetylmannosamine catabolic process"/>
    <property type="evidence" value="ECO:0007669"/>
    <property type="project" value="TreeGrafter"/>
</dbReference>
<dbReference type="Pfam" id="PF04131">
    <property type="entry name" value="NanE"/>
    <property type="match status" value="1"/>
</dbReference>
<keyword evidence="9" id="KW-1185">Reference proteome</keyword>
<dbReference type="InterPro" id="IPR011060">
    <property type="entry name" value="RibuloseP-bd_barrel"/>
</dbReference>
<comment type="similarity">
    <text evidence="4 7">Belongs to the NanE family.</text>
</comment>
<dbReference type="InterPro" id="IPR013785">
    <property type="entry name" value="Aldolase_TIM"/>
</dbReference>
<evidence type="ECO:0000256" key="6">
    <source>
        <dbReference type="ARBA" id="ARBA00023277"/>
    </source>
</evidence>
<dbReference type="UniPathway" id="UPA00629">
    <property type="reaction ID" value="UER00682"/>
</dbReference>
<dbReference type="GO" id="GO:0019262">
    <property type="term" value="P:N-acetylneuraminate catabolic process"/>
    <property type="evidence" value="ECO:0007669"/>
    <property type="project" value="UniProtKB-UniRule"/>
</dbReference>
<protein>
    <recommendedName>
        <fullName evidence="7">Putative N-acetylmannosamine-6-phosphate 2-epimerase</fullName>
        <ecNumber evidence="7">5.1.3.9</ecNumber>
    </recommendedName>
    <alternativeName>
        <fullName evidence="7">ManNAc-6-P epimerase</fullName>
    </alternativeName>
</protein>
<dbReference type="NCBIfam" id="NF002231">
    <property type="entry name" value="PRK01130.1"/>
    <property type="match status" value="1"/>
</dbReference>
<evidence type="ECO:0000256" key="4">
    <source>
        <dbReference type="ARBA" id="ARBA00007439"/>
    </source>
</evidence>
<sequence length="225" mass="22683">MPVRTILDALRGGLVVSCQAPPGDPLHGPRFMTAMALAAANGGAVGIRAEGIDDLRAIRAEVELPLIGLWKVGREGVYITPTPEHAAAVAATGADIVAVDATRRPRPGGHALEEVIGAVHASGRLAMADVADLDDALASLDAGADVVSTTLSGYVGGAPRPDGPDLGLVARIADRVSAPVFAEGRVSTPDQARRALDAGAFAVVVGTAITAPGAITTAFARALRP</sequence>
<dbReference type="GO" id="GO:0047465">
    <property type="term" value="F:N-acylglucosamine-6-phosphate 2-epimerase activity"/>
    <property type="evidence" value="ECO:0007669"/>
    <property type="project" value="UniProtKB-EC"/>
</dbReference>
<dbReference type="RefSeq" id="WP_179643673.1">
    <property type="nucleotide sequence ID" value="NZ_BAAAYY010000003.1"/>
</dbReference>
<dbReference type="InterPro" id="IPR007260">
    <property type="entry name" value="NanE"/>
</dbReference>
<reference evidence="8 9" key="1">
    <citation type="submission" date="2020-07" db="EMBL/GenBank/DDBJ databases">
        <title>Sequencing the genomes of 1000 actinobacteria strains.</title>
        <authorList>
            <person name="Klenk H.-P."/>
        </authorList>
    </citation>
    <scope>NUCLEOTIDE SEQUENCE [LARGE SCALE GENOMIC DNA]</scope>
    <source>
        <strain evidence="8 9">CXB654</strain>
    </source>
</reference>
<organism evidence="8 9">
    <name type="scientific">Spinactinospora alkalitolerans</name>
    <dbReference type="NCBI Taxonomy" id="687207"/>
    <lineage>
        <taxon>Bacteria</taxon>
        <taxon>Bacillati</taxon>
        <taxon>Actinomycetota</taxon>
        <taxon>Actinomycetes</taxon>
        <taxon>Streptosporangiales</taxon>
        <taxon>Nocardiopsidaceae</taxon>
        <taxon>Spinactinospora</taxon>
    </lineage>
</organism>
<dbReference type="SUPFAM" id="SSF51366">
    <property type="entry name" value="Ribulose-phoshate binding barrel"/>
    <property type="match status" value="1"/>
</dbReference>
<dbReference type="EMBL" id="JACCCC010000001">
    <property type="protein sequence ID" value="NYE47782.1"/>
    <property type="molecule type" value="Genomic_DNA"/>
</dbReference>
<comment type="catalytic activity">
    <reaction evidence="1 7">
        <text>an N-acyl-D-glucosamine 6-phosphate = an N-acyl-D-mannosamine 6-phosphate</text>
        <dbReference type="Rhea" id="RHEA:23932"/>
        <dbReference type="ChEBI" id="CHEBI:57599"/>
        <dbReference type="ChEBI" id="CHEBI:57666"/>
        <dbReference type="EC" id="5.1.3.9"/>
    </reaction>
</comment>
<name>A0A852TXV2_9ACTN</name>
<evidence type="ECO:0000313" key="8">
    <source>
        <dbReference type="EMBL" id="NYE47782.1"/>
    </source>
</evidence>
<evidence type="ECO:0000256" key="3">
    <source>
        <dbReference type="ARBA" id="ARBA00005081"/>
    </source>
</evidence>
<dbReference type="CDD" id="cd04729">
    <property type="entry name" value="NanE"/>
    <property type="match status" value="1"/>
</dbReference>
<dbReference type="PANTHER" id="PTHR36204:SF1">
    <property type="entry name" value="N-ACETYLMANNOSAMINE-6-PHOSPHATE 2-EPIMERASE-RELATED"/>
    <property type="match status" value="1"/>
</dbReference>
<dbReference type="PANTHER" id="PTHR36204">
    <property type="entry name" value="N-ACETYLMANNOSAMINE-6-PHOSPHATE 2-EPIMERASE-RELATED"/>
    <property type="match status" value="1"/>
</dbReference>
<evidence type="ECO:0000256" key="2">
    <source>
        <dbReference type="ARBA" id="ARBA00002147"/>
    </source>
</evidence>
<comment type="function">
    <text evidence="2 7">Converts N-acetylmannosamine-6-phosphate (ManNAc-6-P) to N-acetylglucosamine-6-phosphate (GlcNAc-6-P).</text>
</comment>
<comment type="caution">
    <text evidence="8">The sequence shown here is derived from an EMBL/GenBank/DDBJ whole genome shotgun (WGS) entry which is preliminary data.</text>
</comment>
<dbReference type="AlphaFoldDB" id="A0A852TXV2"/>
<dbReference type="EC" id="5.1.3.9" evidence="7"/>
<dbReference type="GO" id="GO:0005829">
    <property type="term" value="C:cytosol"/>
    <property type="evidence" value="ECO:0007669"/>
    <property type="project" value="TreeGrafter"/>
</dbReference>
<dbReference type="GO" id="GO:0005975">
    <property type="term" value="P:carbohydrate metabolic process"/>
    <property type="evidence" value="ECO:0007669"/>
    <property type="project" value="UniProtKB-UniRule"/>
</dbReference>
<gene>
    <name evidence="7" type="primary">nanE</name>
    <name evidence="8" type="ORF">HDA32_002902</name>
</gene>
<proteinExistence type="inferred from homology"/>
<keyword evidence="6 7" id="KW-0119">Carbohydrate metabolism</keyword>
<dbReference type="Proteomes" id="UP000589036">
    <property type="component" value="Unassembled WGS sequence"/>
</dbReference>
<evidence type="ECO:0000256" key="1">
    <source>
        <dbReference type="ARBA" id="ARBA00000056"/>
    </source>
</evidence>
<keyword evidence="5 7" id="KW-0413">Isomerase</keyword>
<evidence type="ECO:0000256" key="5">
    <source>
        <dbReference type="ARBA" id="ARBA00023235"/>
    </source>
</evidence>
<comment type="pathway">
    <text evidence="3 7">Amino-sugar metabolism; N-acetylneuraminate degradation; D-fructose 6-phosphate from N-acetylneuraminate: step 3/5.</text>
</comment>
<evidence type="ECO:0000256" key="7">
    <source>
        <dbReference type="HAMAP-Rule" id="MF_01235"/>
    </source>
</evidence>
<evidence type="ECO:0000313" key="9">
    <source>
        <dbReference type="Proteomes" id="UP000589036"/>
    </source>
</evidence>
<accession>A0A852TXV2</accession>